<dbReference type="EMBL" id="LR797450">
    <property type="protein sequence ID" value="CAB4217769.1"/>
    <property type="molecule type" value="Genomic_DNA"/>
</dbReference>
<organism evidence="2">
    <name type="scientific">uncultured Caudovirales phage</name>
    <dbReference type="NCBI Taxonomy" id="2100421"/>
    <lineage>
        <taxon>Viruses</taxon>
        <taxon>Duplodnaviria</taxon>
        <taxon>Heunggongvirae</taxon>
        <taxon>Uroviricota</taxon>
        <taxon>Caudoviricetes</taxon>
        <taxon>Peduoviridae</taxon>
        <taxon>Maltschvirus</taxon>
        <taxon>Maltschvirus maltsch</taxon>
    </lineage>
</organism>
<dbReference type="EMBL" id="LR797197">
    <property type="protein sequence ID" value="CAB4193111.1"/>
    <property type="molecule type" value="Genomic_DNA"/>
</dbReference>
<name>A0A6J5RHT2_9CAUD</name>
<evidence type="ECO:0000313" key="1">
    <source>
        <dbReference type="EMBL" id="CAB4185313.1"/>
    </source>
</evidence>
<dbReference type="EMBL" id="LR798430">
    <property type="protein sequence ID" value="CAB5231591.1"/>
    <property type="molecule type" value="Genomic_DNA"/>
</dbReference>
<evidence type="ECO:0000313" key="3">
    <source>
        <dbReference type="EMBL" id="CAB4217769.1"/>
    </source>
</evidence>
<proteinExistence type="predicted"/>
<dbReference type="EMBL" id="LR797075">
    <property type="protein sequence ID" value="CAB4185313.1"/>
    <property type="molecule type" value="Genomic_DNA"/>
</dbReference>
<gene>
    <name evidence="1" type="ORF">UFOVP1127_50</name>
    <name evidence="2" type="ORF">UFOVP1242_24</name>
    <name evidence="3" type="ORF">UFOVP1492_84</name>
    <name evidence="4" type="ORF">UFOVP1580_113</name>
</gene>
<reference evidence="2" key="1">
    <citation type="submission" date="2020-05" db="EMBL/GenBank/DDBJ databases">
        <authorList>
            <person name="Chiriac C."/>
            <person name="Salcher M."/>
            <person name="Ghai R."/>
            <person name="Kavagutti S V."/>
        </authorList>
    </citation>
    <scope>NUCLEOTIDE SEQUENCE</scope>
</reference>
<evidence type="ECO:0000313" key="2">
    <source>
        <dbReference type="EMBL" id="CAB4193111.1"/>
    </source>
</evidence>
<sequence>MEKQKMLVTDKGLQPLTSLATCKYVYLDARLIYTVLPHIFPIPGIETDKASRNAMFVWQERTLYMRIDIAEFAGSVCTVQTREESEIMDIVFDFPQLQVKGTVQLNLRSGVLQAIYLTGIVR</sequence>
<accession>A0A6J5RHT2</accession>
<evidence type="ECO:0000313" key="4">
    <source>
        <dbReference type="EMBL" id="CAB5231591.1"/>
    </source>
</evidence>
<protein>
    <submittedName>
        <fullName evidence="2">Uncharacterized protein</fullName>
    </submittedName>
</protein>